<evidence type="ECO:0000256" key="1">
    <source>
        <dbReference type="ARBA" id="ARBA00010554"/>
    </source>
</evidence>
<protein>
    <submittedName>
        <fullName evidence="3">Uncharacterized protein</fullName>
    </submittedName>
</protein>
<organism evidence="3 4">
    <name type="scientific">Streptomyces albireticuli</name>
    <dbReference type="NCBI Taxonomy" id="1940"/>
    <lineage>
        <taxon>Bacteria</taxon>
        <taxon>Bacillati</taxon>
        <taxon>Actinomycetota</taxon>
        <taxon>Actinomycetes</taxon>
        <taxon>Kitasatosporales</taxon>
        <taxon>Streptomycetaceae</taxon>
        <taxon>Streptomyces</taxon>
    </lineage>
</organism>
<dbReference type="EMBL" id="CP021744">
    <property type="protein sequence ID" value="ARZ70044.1"/>
    <property type="molecule type" value="Genomic_DNA"/>
</dbReference>
<evidence type="ECO:0000313" key="4">
    <source>
        <dbReference type="Proteomes" id="UP000195755"/>
    </source>
</evidence>
<dbReference type="Gene3D" id="3.30.70.120">
    <property type="match status" value="1"/>
</dbReference>
<dbReference type="Pfam" id="PF02641">
    <property type="entry name" value="DUF190"/>
    <property type="match status" value="1"/>
</dbReference>
<dbReference type="InterPro" id="IPR015867">
    <property type="entry name" value="N-reg_PII/ATP_PRibTrfase_C"/>
</dbReference>
<dbReference type="SUPFAM" id="SSF54913">
    <property type="entry name" value="GlnB-like"/>
    <property type="match status" value="1"/>
</dbReference>
<feature type="compositionally biased region" description="Low complexity" evidence="2">
    <location>
        <begin position="26"/>
        <end position="58"/>
    </location>
</feature>
<dbReference type="InterPro" id="IPR003793">
    <property type="entry name" value="UPF0166"/>
</dbReference>
<proteinExistence type="inferred from homology"/>
<evidence type="ECO:0000313" key="3">
    <source>
        <dbReference type="EMBL" id="ARZ70044.1"/>
    </source>
</evidence>
<dbReference type="Proteomes" id="UP000195755">
    <property type="component" value="Chromosome"/>
</dbReference>
<reference evidence="3 4" key="1">
    <citation type="submission" date="2017-06" db="EMBL/GenBank/DDBJ databases">
        <title>Streptomyces albireticuli Genome sequencing and assembly.</title>
        <authorList>
            <person name="Wang Y."/>
            <person name="Du B."/>
            <person name="Ding Y."/>
            <person name="Liu H."/>
            <person name="Hou Q."/>
            <person name="Liu K."/>
            <person name="Yao L."/>
            <person name="Wang C."/>
        </authorList>
    </citation>
    <scope>NUCLEOTIDE SEQUENCE [LARGE SCALE GENOMIC DNA]</scope>
    <source>
        <strain evidence="3 4">MDJK11</strain>
    </source>
</reference>
<name>A0A1Z2L6V7_9ACTN</name>
<dbReference type="PANTHER" id="PTHR35983">
    <property type="entry name" value="UPF0166 PROTEIN TM_0021"/>
    <property type="match status" value="1"/>
</dbReference>
<comment type="similarity">
    <text evidence="1">Belongs to the UPF0166 family.</text>
</comment>
<dbReference type="AlphaFoldDB" id="A0A1Z2L6V7"/>
<sequence>MNAKLPNGTNGPNGTPGGGTPADGASRNGSSNGTSPNGSSPNGRPSPGGAPDGSSPDGRPGHGAAPGGASPKGAPPDGTTDPGAPPEDSSPNGTPAPTTPLGRPALRLTVYLGDSDTWHHRPLHTEIVHRAHAAGLAGASVFHGVEGFGASSVVHTARLLSLSEDLPVAVVIVDTEERVRAFLPVLDELLGADRLVVLDEVEVVRRPGGGGRPA</sequence>
<accession>A0A1Z2L6V7</accession>
<feature type="compositionally biased region" description="Low complexity" evidence="2">
    <location>
        <begin position="1"/>
        <end position="13"/>
    </location>
</feature>
<dbReference type="PANTHER" id="PTHR35983:SF1">
    <property type="entry name" value="UPF0166 PROTEIN TM_0021"/>
    <property type="match status" value="1"/>
</dbReference>
<gene>
    <name evidence="3" type="ORF">SMD11_4442</name>
</gene>
<evidence type="ECO:0000256" key="2">
    <source>
        <dbReference type="SAM" id="MobiDB-lite"/>
    </source>
</evidence>
<feature type="compositionally biased region" description="Low complexity" evidence="2">
    <location>
        <begin position="67"/>
        <end position="82"/>
    </location>
</feature>
<dbReference type="KEGG" id="salj:SMD11_4442"/>
<dbReference type="InterPro" id="IPR011322">
    <property type="entry name" value="N-reg_PII-like_a/b"/>
</dbReference>
<feature type="region of interest" description="Disordered" evidence="2">
    <location>
        <begin position="1"/>
        <end position="103"/>
    </location>
</feature>